<dbReference type="Pfam" id="PF00044">
    <property type="entry name" value="Gp_dh_N"/>
    <property type="match status" value="1"/>
</dbReference>
<reference evidence="3" key="1">
    <citation type="submission" date="2013-12" db="EMBL/GenBank/DDBJ databases">
        <title>A Varibaculum cambriense genome reconstructed from a premature infant gut community with otherwise low bacterial novelty that shifts toward anaerobic metabolism during the third week of life.</title>
        <authorList>
            <person name="Brown C.T."/>
            <person name="Sharon I."/>
            <person name="Thomas B.C."/>
            <person name="Castelle C.J."/>
            <person name="Morowitz M.J."/>
            <person name="Banfield J.F."/>
        </authorList>
    </citation>
    <scope>NUCLEOTIDE SEQUENCE</scope>
</reference>
<dbReference type="SUPFAM" id="SSF51735">
    <property type="entry name" value="NAD(P)-binding Rossmann-fold domains"/>
    <property type="match status" value="1"/>
</dbReference>
<dbReference type="SMART" id="SM00846">
    <property type="entry name" value="Gp_dh_N"/>
    <property type="match status" value="1"/>
</dbReference>
<gene>
    <name evidence="3" type="ORF">Q604_UNBC03321G0001</name>
</gene>
<accession>W1YJH7</accession>
<dbReference type="GO" id="GO:0016620">
    <property type="term" value="F:oxidoreductase activity, acting on the aldehyde or oxo group of donors, NAD or NADP as acceptor"/>
    <property type="evidence" value="ECO:0007669"/>
    <property type="project" value="InterPro"/>
</dbReference>
<sequence>EGTALLLKYDSVHGTIPNEVTFDEDNIYVDGKKIRVFHDRDASKLPWSEEGVEIVMECTGKYRDAEEAKVHLNQPTVKKVLISAPGKNEDLTMVMGVNQDMYDPAKHHIIS</sequence>
<comment type="caution">
    <text evidence="3">The sequence shown here is derived from an EMBL/GenBank/DDBJ whole genome shotgun (WGS) entry which is preliminary data.</text>
</comment>
<organism evidence="3">
    <name type="scientific">human gut metagenome</name>
    <dbReference type="NCBI Taxonomy" id="408170"/>
    <lineage>
        <taxon>unclassified sequences</taxon>
        <taxon>metagenomes</taxon>
        <taxon>organismal metagenomes</taxon>
    </lineage>
</organism>
<evidence type="ECO:0000259" key="2">
    <source>
        <dbReference type="SMART" id="SM00846"/>
    </source>
</evidence>
<dbReference type="InterPro" id="IPR020828">
    <property type="entry name" value="GlycerAld_3-P_DH_NAD(P)-bd"/>
</dbReference>
<evidence type="ECO:0000313" key="3">
    <source>
        <dbReference type="EMBL" id="ETJ42703.1"/>
    </source>
</evidence>
<dbReference type="InterPro" id="IPR036291">
    <property type="entry name" value="NAD(P)-bd_dom_sf"/>
</dbReference>
<dbReference type="GO" id="GO:0051287">
    <property type="term" value="F:NAD binding"/>
    <property type="evidence" value="ECO:0007669"/>
    <property type="project" value="InterPro"/>
</dbReference>
<dbReference type="CDD" id="cd05214">
    <property type="entry name" value="GAPDH_I_N"/>
    <property type="match status" value="1"/>
</dbReference>
<dbReference type="PANTHER" id="PTHR43148">
    <property type="entry name" value="GLYCERALDEHYDE-3-PHOSPHATE DEHYDROGENASE 2"/>
    <property type="match status" value="1"/>
</dbReference>
<proteinExistence type="predicted"/>
<protein>
    <submittedName>
        <fullName evidence="3">Glyceraldehyde-3-phosphate dehydrogenase, type I</fullName>
    </submittedName>
</protein>
<dbReference type="Gene3D" id="3.40.50.720">
    <property type="entry name" value="NAD(P)-binding Rossmann-like Domain"/>
    <property type="match status" value="1"/>
</dbReference>
<feature type="non-terminal residue" evidence="3">
    <location>
        <position position="111"/>
    </location>
</feature>
<name>W1YJH7_9ZZZZ</name>
<dbReference type="EMBL" id="AZMM01003321">
    <property type="protein sequence ID" value="ETJ42703.1"/>
    <property type="molecule type" value="Genomic_DNA"/>
</dbReference>
<feature type="non-terminal residue" evidence="3">
    <location>
        <position position="1"/>
    </location>
</feature>
<dbReference type="FunFam" id="3.40.50.720:FF:000001">
    <property type="entry name" value="Glyceraldehyde-3-phosphate dehydrogenase"/>
    <property type="match status" value="1"/>
</dbReference>
<feature type="domain" description="Glyceraldehyde 3-phosphate dehydrogenase NAD(P) binding" evidence="2">
    <location>
        <begin position="1"/>
        <end position="111"/>
    </location>
</feature>
<dbReference type="AlphaFoldDB" id="W1YJH7"/>
<evidence type="ECO:0000256" key="1">
    <source>
        <dbReference type="ARBA" id="ARBA00023002"/>
    </source>
</evidence>
<keyword evidence="1" id="KW-0560">Oxidoreductase</keyword>
<dbReference type="InterPro" id="IPR020831">
    <property type="entry name" value="GlycerAld/Erythrose_P_DH"/>
</dbReference>